<reference evidence="1 2" key="1">
    <citation type="submission" date="2009-02" db="EMBL/GenBank/DDBJ databases">
        <title>Sequencing of the draft genome and assembly of Dethiobacter alkaliphilus AHT 1.</title>
        <authorList>
            <consortium name="US DOE Joint Genome Institute (JGI-PGF)"/>
            <person name="Lucas S."/>
            <person name="Copeland A."/>
            <person name="Lapidus A."/>
            <person name="Glavina del Rio T."/>
            <person name="Dalin E."/>
            <person name="Tice H."/>
            <person name="Bruce D."/>
            <person name="Goodwin L."/>
            <person name="Pitluck S."/>
            <person name="Larimer F."/>
            <person name="Land M.L."/>
            <person name="Hauser L."/>
            <person name="Muyzer G."/>
        </authorList>
    </citation>
    <scope>NUCLEOTIDE SEQUENCE [LARGE SCALE GENOMIC DNA]</scope>
    <source>
        <strain evidence="1 2">AHT 1</strain>
    </source>
</reference>
<dbReference type="EMBL" id="ACJM01000001">
    <property type="protein sequence ID" value="EEG78861.1"/>
    <property type="molecule type" value="Genomic_DNA"/>
</dbReference>
<sequence length="150" mass="17152">MDSKELIHKLNWFYSLELNQVDLYMAQSNQIDDIYIRKALERASYVEQQHVDNITEIIKELGSKPTALGDVISPVLGKIGGNLTSLTGLVPMLKANILIERKAMSDYKNLLLKVSDQEIFNILWSNLIDEDFHTSWFSSKVQELEGKSLH</sequence>
<keyword evidence="2" id="KW-1185">Reference proteome</keyword>
<dbReference type="InterPro" id="IPR012347">
    <property type="entry name" value="Ferritin-like"/>
</dbReference>
<accession>C0GCC6</accession>
<dbReference type="InterPro" id="IPR009078">
    <property type="entry name" value="Ferritin-like_SF"/>
</dbReference>
<proteinExistence type="predicted"/>
<dbReference type="SUPFAM" id="SSF47240">
    <property type="entry name" value="Ferritin-like"/>
    <property type="match status" value="1"/>
</dbReference>
<dbReference type="RefSeq" id="WP_008513887.1">
    <property type="nucleotide sequence ID" value="NZ_ACJM01000001.1"/>
</dbReference>
<dbReference type="Gene3D" id="1.20.1260.10">
    <property type="match status" value="1"/>
</dbReference>
<dbReference type="eggNOG" id="COG1633">
    <property type="taxonomic scope" value="Bacteria"/>
</dbReference>
<organism evidence="1 2">
    <name type="scientific">Dethiobacter alkaliphilus AHT 1</name>
    <dbReference type="NCBI Taxonomy" id="555088"/>
    <lineage>
        <taxon>Bacteria</taxon>
        <taxon>Bacillati</taxon>
        <taxon>Bacillota</taxon>
        <taxon>Dethiobacteria</taxon>
        <taxon>Dethiobacterales</taxon>
        <taxon>Dethiobacteraceae</taxon>
        <taxon>Dethiobacter</taxon>
    </lineage>
</organism>
<evidence type="ECO:0000313" key="2">
    <source>
        <dbReference type="Proteomes" id="UP000006443"/>
    </source>
</evidence>
<evidence type="ECO:0000313" key="1">
    <source>
        <dbReference type="EMBL" id="EEG78861.1"/>
    </source>
</evidence>
<protein>
    <submittedName>
        <fullName evidence="1">Uncharacterized protein</fullName>
    </submittedName>
</protein>
<dbReference type="AlphaFoldDB" id="C0GCC6"/>
<dbReference type="CDD" id="cd00657">
    <property type="entry name" value="Ferritin_like"/>
    <property type="match status" value="1"/>
</dbReference>
<dbReference type="Proteomes" id="UP000006443">
    <property type="component" value="Unassembled WGS sequence"/>
</dbReference>
<comment type="caution">
    <text evidence="1">The sequence shown here is derived from an EMBL/GenBank/DDBJ whole genome shotgun (WGS) entry which is preliminary data.</text>
</comment>
<name>C0GCC6_DETAL</name>
<gene>
    <name evidence="1" type="ORF">DealDRAFT_0135</name>
</gene>
<dbReference type="STRING" id="555088.DealDRAFT_0135"/>